<feature type="domain" description="RNA polymerase sigma-70 region 2" evidence="6">
    <location>
        <begin position="25"/>
        <end position="84"/>
    </location>
</feature>
<dbReference type="PANTHER" id="PTHR43133">
    <property type="entry name" value="RNA POLYMERASE ECF-TYPE SIGMA FACTO"/>
    <property type="match status" value="1"/>
</dbReference>
<name>A0A6F8XVL9_9ACTN</name>
<dbReference type="InterPro" id="IPR013325">
    <property type="entry name" value="RNA_pol_sigma_r2"/>
</dbReference>
<dbReference type="Gene3D" id="1.10.10.10">
    <property type="entry name" value="Winged helix-like DNA-binding domain superfamily/Winged helix DNA-binding domain"/>
    <property type="match status" value="1"/>
</dbReference>
<evidence type="ECO:0000256" key="4">
    <source>
        <dbReference type="ARBA" id="ARBA00023125"/>
    </source>
</evidence>
<dbReference type="PANTHER" id="PTHR43133:SF50">
    <property type="entry name" value="ECF RNA POLYMERASE SIGMA FACTOR SIGM"/>
    <property type="match status" value="1"/>
</dbReference>
<feature type="domain" description="RNA polymerase sigma factor 70 region 4 type 2" evidence="7">
    <location>
        <begin position="111"/>
        <end position="163"/>
    </location>
</feature>
<dbReference type="Pfam" id="PF08281">
    <property type="entry name" value="Sigma70_r4_2"/>
    <property type="match status" value="1"/>
</dbReference>
<dbReference type="SUPFAM" id="SSF88659">
    <property type="entry name" value="Sigma3 and sigma4 domains of RNA polymerase sigma factors"/>
    <property type="match status" value="1"/>
</dbReference>
<reference evidence="8 9" key="2">
    <citation type="submission" date="2020-03" db="EMBL/GenBank/DDBJ databases">
        <authorList>
            <person name="Ichikawa N."/>
            <person name="Kimura A."/>
            <person name="Kitahashi Y."/>
            <person name="Uohara A."/>
        </authorList>
    </citation>
    <scope>NUCLEOTIDE SEQUENCE [LARGE SCALE GENOMIC DNA]</scope>
    <source>
        <strain evidence="8 9">NBRC 107702</strain>
    </source>
</reference>
<accession>A0A6F8XVL9</accession>
<dbReference type="KEGG" id="pfla:Pflav_042860"/>
<gene>
    <name evidence="8" type="ORF">Pflav_042860</name>
</gene>
<dbReference type="InterPro" id="IPR013324">
    <property type="entry name" value="RNA_pol_sigma_r3/r4-like"/>
</dbReference>
<dbReference type="InterPro" id="IPR036388">
    <property type="entry name" value="WH-like_DNA-bd_sf"/>
</dbReference>
<protein>
    <submittedName>
        <fullName evidence="8">RNA polymerase</fullName>
    </submittedName>
</protein>
<dbReference type="InterPro" id="IPR007627">
    <property type="entry name" value="RNA_pol_sigma70_r2"/>
</dbReference>
<reference evidence="8 9" key="1">
    <citation type="submission" date="2020-03" db="EMBL/GenBank/DDBJ databases">
        <title>Whole genome shotgun sequence of Phytohabitans flavus NBRC 107702.</title>
        <authorList>
            <person name="Komaki H."/>
            <person name="Tamura T."/>
        </authorList>
    </citation>
    <scope>NUCLEOTIDE SEQUENCE [LARGE SCALE GENOMIC DNA]</scope>
    <source>
        <strain evidence="8 9">NBRC 107702</strain>
    </source>
</reference>
<dbReference type="GO" id="GO:0003677">
    <property type="term" value="F:DNA binding"/>
    <property type="evidence" value="ECO:0007669"/>
    <property type="project" value="UniProtKB-KW"/>
</dbReference>
<keyword evidence="3" id="KW-0731">Sigma factor</keyword>
<dbReference type="NCBIfam" id="TIGR02983">
    <property type="entry name" value="SigE-fam_strep"/>
    <property type="match status" value="1"/>
</dbReference>
<dbReference type="InterPro" id="IPR039425">
    <property type="entry name" value="RNA_pol_sigma-70-like"/>
</dbReference>
<dbReference type="GO" id="GO:0006352">
    <property type="term" value="P:DNA-templated transcription initiation"/>
    <property type="evidence" value="ECO:0007669"/>
    <property type="project" value="InterPro"/>
</dbReference>
<dbReference type="AlphaFoldDB" id="A0A6F8XVL9"/>
<dbReference type="CDD" id="cd06171">
    <property type="entry name" value="Sigma70_r4"/>
    <property type="match status" value="1"/>
</dbReference>
<comment type="similarity">
    <text evidence="1">Belongs to the sigma-70 factor family. ECF subfamily.</text>
</comment>
<dbReference type="InterPro" id="IPR014325">
    <property type="entry name" value="RNA_pol_sigma-E_actinobac"/>
</dbReference>
<evidence type="ECO:0000256" key="1">
    <source>
        <dbReference type="ARBA" id="ARBA00010641"/>
    </source>
</evidence>
<dbReference type="SUPFAM" id="SSF88946">
    <property type="entry name" value="Sigma2 domain of RNA polymerase sigma factors"/>
    <property type="match status" value="1"/>
</dbReference>
<dbReference type="NCBIfam" id="TIGR02937">
    <property type="entry name" value="sigma70-ECF"/>
    <property type="match status" value="1"/>
</dbReference>
<evidence type="ECO:0000256" key="2">
    <source>
        <dbReference type="ARBA" id="ARBA00023015"/>
    </source>
</evidence>
<keyword evidence="2" id="KW-0805">Transcription regulation</keyword>
<evidence type="ECO:0000259" key="6">
    <source>
        <dbReference type="Pfam" id="PF04542"/>
    </source>
</evidence>
<sequence>MRVNKPEWEVRLSGVTFEEYVLTRGPALVRLARLLVGDPHRAEDLVQDVLAKAYPRWARISRADQPDLYLRRMLVNARNSWWRRPSNREVASPAVADRARPDATEAAGDRDAMWRLVATLPERQRAVLVLRYYEDLDDQTIAEILGCSPVTVRTHAMRALASLRERVGAAGWVVQEESSHGV</sequence>
<dbReference type="Proteomes" id="UP000502508">
    <property type="component" value="Chromosome"/>
</dbReference>
<keyword evidence="9" id="KW-1185">Reference proteome</keyword>
<dbReference type="Gene3D" id="1.10.1740.10">
    <property type="match status" value="1"/>
</dbReference>
<evidence type="ECO:0000256" key="5">
    <source>
        <dbReference type="ARBA" id="ARBA00023163"/>
    </source>
</evidence>
<dbReference type="EMBL" id="AP022870">
    <property type="protein sequence ID" value="BCB77876.1"/>
    <property type="molecule type" value="Genomic_DNA"/>
</dbReference>
<evidence type="ECO:0000313" key="8">
    <source>
        <dbReference type="EMBL" id="BCB77876.1"/>
    </source>
</evidence>
<dbReference type="InterPro" id="IPR013249">
    <property type="entry name" value="RNA_pol_sigma70_r4_t2"/>
</dbReference>
<dbReference type="InterPro" id="IPR014284">
    <property type="entry name" value="RNA_pol_sigma-70_dom"/>
</dbReference>
<evidence type="ECO:0000256" key="3">
    <source>
        <dbReference type="ARBA" id="ARBA00023082"/>
    </source>
</evidence>
<organism evidence="8 9">
    <name type="scientific">Phytohabitans flavus</name>
    <dbReference type="NCBI Taxonomy" id="1076124"/>
    <lineage>
        <taxon>Bacteria</taxon>
        <taxon>Bacillati</taxon>
        <taxon>Actinomycetota</taxon>
        <taxon>Actinomycetes</taxon>
        <taxon>Micromonosporales</taxon>
        <taxon>Micromonosporaceae</taxon>
    </lineage>
</organism>
<proteinExistence type="inferred from homology"/>
<keyword evidence="4" id="KW-0238">DNA-binding</keyword>
<dbReference type="GO" id="GO:0016987">
    <property type="term" value="F:sigma factor activity"/>
    <property type="evidence" value="ECO:0007669"/>
    <property type="project" value="UniProtKB-KW"/>
</dbReference>
<keyword evidence="5" id="KW-0804">Transcription</keyword>
<evidence type="ECO:0000313" key="9">
    <source>
        <dbReference type="Proteomes" id="UP000502508"/>
    </source>
</evidence>
<dbReference type="Pfam" id="PF04542">
    <property type="entry name" value="Sigma70_r2"/>
    <property type="match status" value="1"/>
</dbReference>
<evidence type="ECO:0000259" key="7">
    <source>
        <dbReference type="Pfam" id="PF08281"/>
    </source>
</evidence>